<accession>A0A061ANR5</accession>
<feature type="compositionally biased region" description="Polar residues" evidence="3">
    <location>
        <begin position="788"/>
        <end position="814"/>
    </location>
</feature>
<feature type="compositionally biased region" description="Acidic residues" evidence="3">
    <location>
        <begin position="347"/>
        <end position="366"/>
    </location>
</feature>
<feature type="compositionally biased region" description="Polar residues" evidence="3">
    <location>
        <begin position="47"/>
        <end position="56"/>
    </location>
</feature>
<feature type="compositionally biased region" description="Acidic residues" evidence="3">
    <location>
        <begin position="387"/>
        <end position="401"/>
    </location>
</feature>
<feature type="compositionally biased region" description="Basic and acidic residues" evidence="3">
    <location>
        <begin position="117"/>
        <end position="140"/>
    </location>
</feature>
<sequence length="1087" mass="115665">MTTTKPPFWTKALYEYKSDYEDDLSFPAGQVIQVTAIEDDEWYSGTYTDLSGNPQSGMFPKNFVSGPVDEPGSSDAPVKGTVEPEGSKEPELEAAQLKDTSAASVIPSSSQAVDSEDGAKHAPEPETETGKIEDATEKKASPIVQPESPSLQKKSTFGSGSSAPDPLSSRSSTFDKASIPLPTAKVAEHSAVINKSYQGVKSSYVPPLLGKNKTSSFKSDNHHSSYVPPMLGSKKPIQQENSAPAPPSEDVATSEIAAEEEGPKLSLKERIALLQKQQAEEAERQAAIVKAKQQKKEAKSQAASAASNAQIPLPSGAEISAGDVAGVTAPPLPNAEVPIDVERDEVYSDDDAEPEQELAEKEDPEPEPTPNVDNKTAAETERANTDGSDEGDEDGDEEDSEEARRAALRDRMARLAGAGGMYGGGFNPFGGVSGGMGGGASAPKKSKVKEKKGDESESNIPSAPVPIMPFATGTAPQLPKALQKEADDETQVLEDDEEVKRNFTAPNAVLDDGAEEEESTPVTEEQDELETVTSAQNRDALVDDEEFQSAEDADGEDTEPGTLVDKLANLNLTEPPKTVHSESAIEGDDEREKDTSEDDYTFSDRERERRATTAPQIPTPHLDSNIGSDYNTGYESDDDTVPKSDPANELESSTRTLDPKLDYAPATTAAPIPPVPTGISPVSKRTAPPPPVPSAQSSTAPETAPPVQSAPKVPPIITETPTKAAPPPPPIPTAAPPSEAHSSPRTAAPPIPAPSVPSSVSNIQAPSMAPPPPLPAHAAPESPVLSEVSPTIRRTSTIESARSIQSTDPMSPSVPQIPAAGPFRKASTFAAETSHAGRDSLADGLDLKSGWFLRQGELPAVYQARVGKDLIFEVDEHTVVRRGGKTLVLKDYYILHQDNSQTVIHVTFDSASPSETVTATYEKVAAPNLEASQADAYASEYGVKIFNIATSLVGASITTPLVPHILSEVHGILPAVGLRSYGATIYSNSNNMDVHKSAEFRPGDILAINRAKFQGHNKLRQKIIYDIGNSGAPFAAIITEFDAEKKKFRVIETDSHGKVKHSSYKPSDMKSGKIKVFRVVGRDFVQW</sequence>
<evidence type="ECO:0000313" key="6">
    <source>
        <dbReference type="EMBL" id="ONH65621.1"/>
    </source>
</evidence>
<dbReference type="InterPro" id="IPR036028">
    <property type="entry name" value="SH3-like_dom_sf"/>
</dbReference>
<feature type="compositionally biased region" description="Acidic residues" evidence="3">
    <location>
        <begin position="542"/>
        <end position="559"/>
    </location>
</feature>
<dbReference type="Gene3D" id="2.30.30.40">
    <property type="entry name" value="SH3 Domains"/>
    <property type="match status" value="1"/>
</dbReference>
<keyword evidence="1 2" id="KW-0728">SH3 domain</keyword>
<dbReference type="OMA" id="TMHQKYN"/>
<protein>
    <submittedName>
        <fullName evidence="5">CYFA0S03e00716g1_1</fullName>
    </submittedName>
    <submittedName>
        <fullName evidence="6">Myosin tail region-interacting protein MTI1</fullName>
    </submittedName>
</protein>
<feature type="compositionally biased region" description="Low complexity" evidence="3">
    <location>
        <begin position="300"/>
        <end position="310"/>
    </location>
</feature>
<feature type="compositionally biased region" description="Basic and acidic residues" evidence="3">
    <location>
        <begin position="261"/>
        <end position="271"/>
    </location>
</feature>
<evidence type="ECO:0000259" key="4">
    <source>
        <dbReference type="PROSITE" id="PS50002"/>
    </source>
</evidence>
<feature type="compositionally biased region" description="Polar residues" evidence="3">
    <location>
        <begin position="98"/>
        <end position="113"/>
    </location>
</feature>
<feature type="compositionally biased region" description="Polar residues" evidence="3">
    <location>
        <begin position="625"/>
        <end position="634"/>
    </location>
</feature>
<feature type="compositionally biased region" description="Low complexity" evidence="3">
    <location>
        <begin position="158"/>
        <end position="172"/>
    </location>
</feature>
<reference evidence="7" key="2">
    <citation type="journal article" date="2017" name="Genome Announc.">
        <title>Genome sequences of Cyberlindnera fabianii 65, Pichia kudriavzevii 129, and Saccharomyces cerevisiae 131 isolated from fermented masau fruits in Zimbabwe.</title>
        <authorList>
            <person name="van Rijswijck I.M.H."/>
            <person name="Derks M.F.L."/>
            <person name="Abee T."/>
            <person name="de Ridder D."/>
            <person name="Smid E.J."/>
        </authorList>
    </citation>
    <scope>NUCLEOTIDE SEQUENCE [LARGE SCALE GENOMIC DNA]</scope>
    <source>
        <strain evidence="7">65</strain>
    </source>
</reference>
<feature type="compositionally biased region" description="Gly residues" evidence="3">
    <location>
        <begin position="417"/>
        <end position="440"/>
    </location>
</feature>
<keyword evidence="7" id="KW-1185">Reference proteome</keyword>
<dbReference type="AlphaFoldDB" id="A0A061ANR5"/>
<dbReference type="EMBL" id="MPUK01000010">
    <property type="protein sequence ID" value="ONH65621.1"/>
    <property type="molecule type" value="Genomic_DNA"/>
</dbReference>
<dbReference type="InterPro" id="IPR035552">
    <property type="entry name" value="Mti1_SH3"/>
</dbReference>
<feature type="compositionally biased region" description="Pro residues" evidence="3">
    <location>
        <begin position="724"/>
        <end position="735"/>
    </location>
</feature>
<dbReference type="Proteomes" id="UP000189513">
    <property type="component" value="Unassembled WGS sequence"/>
</dbReference>
<feature type="compositionally biased region" description="Acidic residues" evidence="3">
    <location>
        <begin position="512"/>
        <end position="530"/>
    </location>
</feature>
<dbReference type="PANTHER" id="PTHR46026:SF1">
    <property type="entry name" value="RHO-TYPE GUANINE NUCLEOTIDE EXCHANGE FACTOR, ISOFORM F"/>
    <property type="match status" value="1"/>
</dbReference>
<dbReference type="EMBL" id="LK052888">
    <property type="protein sequence ID" value="CDR39195.1"/>
    <property type="molecule type" value="Genomic_DNA"/>
</dbReference>
<dbReference type="SMART" id="SM00326">
    <property type="entry name" value="SH3"/>
    <property type="match status" value="1"/>
</dbReference>
<dbReference type="VEuPathDB" id="FungiDB:BON22_4587"/>
<feature type="compositionally biased region" description="Acidic residues" evidence="3">
    <location>
        <begin position="486"/>
        <end position="497"/>
    </location>
</feature>
<evidence type="ECO:0000256" key="2">
    <source>
        <dbReference type="PROSITE-ProRule" id="PRU00192"/>
    </source>
</evidence>
<feature type="domain" description="SH3" evidence="4">
    <location>
        <begin position="5"/>
        <end position="69"/>
    </location>
</feature>
<name>A0A061ANR5_CYBFA</name>
<reference evidence="6" key="3">
    <citation type="submission" date="2017-01" db="EMBL/GenBank/DDBJ databases">
        <authorList>
            <person name="Mah S.A."/>
            <person name="Swanson W.J."/>
            <person name="Moy G.W."/>
            <person name="Vacquier V.D."/>
        </authorList>
    </citation>
    <scope>NUCLEOTIDE SEQUENCE [LARGE SCALE GENOMIC DNA]</scope>
    <source>
        <strain evidence="6">65</strain>
    </source>
</reference>
<dbReference type="Pfam" id="PF00018">
    <property type="entry name" value="SH3_1"/>
    <property type="match status" value="1"/>
</dbReference>
<dbReference type="STRING" id="36022.A0A061ANR5"/>
<evidence type="ECO:0000313" key="7">
    <source>
        <dbReference type="Proteomes" id="UP000189513"/>
    </source>
</evidence>
<feature type="compositionally biased region" description="Basic and acidic residues" evidence="3">
    <location>
        <begin position="602"/>
        <end position="611"/>
    </location>
</feature>
<reference evidence="5" key="1">
    <citation type="journal article" date="2014" name="Genome Announc.">
        <title>Genome sequence of the yeast Cyberlindnera fabianii (Hansenula fabianii).</title>
        <authorList>
            <person name="Freel K.C."/>
            <person name="Sarilar V."/>
            <person name="Neuveglise C."/>
            <person name="Devillers H."/>
            <person name="Friedrich A."/>
            <person name="Schacherer J."/>
        </authorList>
    </citation>
    <scope>NUCLEOTIDE SEQUENCE</scope>
    <source>
        <strain evidence="5">YJS4271</strain>
    </source>
</reference>
<dbReference type="InterPro" id="IPR057402">
    <property type="entry name" value="AIM3_BBC1_C"/>
</dbReference>
<feature type="compositionally biased region" description="Acidic residues" evidence="3">
    <location>
        <begin position="585"/>
        <end position="601"/>
    </location>
</feature>
<dbReference type="InterPro" id="IPR001452">
    <property type="entry name" value="SH3_domain"/>
</dbReference>
<dbReference type="Pfam" id="PF25459">
    <property type="entry name" value="AIM3_BBC1_C"/>
    <property type="match status" value="1"/>
</dbReference>
<dbReference type="SUPFAM" id="SSF50044">
    <property type="entry name" value="SH3-domain"/>
    <property type="match status" value="1"/>
</dbReference>
<feature type="compositionally biased region" description="Polar residues" evidence="3">
    <location>
        <begin position="147"/>
        <end position="157"/>
    </location>
</feature>
<feature type="compositionally biased region" description="Low complexity" evidence="3">
    <location>
        <begin position="756"/>
        <end position="767"/>
    </location>
</feature>
<gene>
    <name evidence="6" type="ORF">BON22_4587</name>
    <name evidence="5" type="ORF">CYFA0S_03e00716g</name>
</gene>
<feature type="region of interest" description="Disordered" evidence="3">
    <location>
        <begin position="202"/>
        <end position="820"/>
    </location>
</feature>
<feature type="compositionally biased region" description="Basic and acidic residues" evidence="3">
    <location>
        <begin position="402"/>
        <end position="413"/>
    </location>
</feature>
<dbReference type="CDD" id="cd11887">
    <property type="entry name" value="SH3_Bbc1"/>
    <property type="match status" value="1"/>
</dbReference>
<feature type="region of interest" description="Disordered" evidence="3">
    <location>
        <begin position="47"/>
        <end position="175"/>
    </location>
</feature>
<evidence type="ECO:0000313" key="5">
    <source>
        <dbReference type="EMBL" id="CDR39195.1"/>
    </source>
</evidence>
<evidence type="ECO:0000256" key="3">
    <source>
        <dbReference type="SAM" id="MobiDB-lite"/>
    </source>
</evidence>
<evidence type="ECO:0000256" key="1">
    <source>
        <dbReference type="ARBA" id="ARBA00022443"/>
    </source>
</evidence>
<dbReference type="PROSITE" id="PS50002">
    <property type="entry name" value="SH3"/>
    <property type="match status" value="1"/>
</dbReference>
<dbReference type="PANTHER" id="PTHR46026">
    <property type="entry name" value="RHO-TYPE GUANINE NUCLEOTIDE EXCHANGE FACTOR, ISOFORM F"/>
    <property type="match status" value="1"/>
</dbReference>
<organism evidence="5">
    <name type="scientific">Cyberlindnera fabianii</name>
    <name type="common">Yeast</name>
    <name type="synonym">Hansenula fabianii</name>
    <dbReference type="NCBI Taxonomy" id="36022"/>
    <lineage>
        <taxon>Eukaryota</taxon>
        <taxon>Fungi</taxon>
        <taxon>Dikarya</taxon>
        <taxon>Ascomycota</taxon>
        <taxon>Saccharomycotina</taxon>
        <taxon>Saccharomycetes</taxon>
        <taxon>Phaffomycetales</taxon>
        <taxon>Phaffomycetaceae</taxon>
        <taxon>Cyberlindnera</taxon>
    </lineage>
</organism>
<dbReference type="OrthoDB" id="207120at2759"/>
<proteinExistence type="predicted"/>